<keyword evidence="2" id="KW-1185">Reference proteome</keyword>
<dbReference type="EMBL" id="JAWJWF010000045">
    <property type="protein sequence ID" value="KAK6627738.1"/>
    <property type="molecule type" value="Genomic_DNA"/>
</dbReference>
<comment type="caution">
    <text evidence="1">The sequence shown here is derived from an EMBL/GenBank/DDBJ whole genome shotgun (WGS) entry which is preliminary data.</text>
</comment>
<proteinExistence type="predicted"/>
<sequence>MEGGRAGGDASQVVILGESAEFPRGAGGGGVVSGRGPPQGLRCARCAPNGSSPSVPKAASTPSHLLEHLIIFFL</sequence>
<reference evidence="1 2" key="1">
    <citation type="submission" date="2023-09" db="EMBL/GenBank/DDBJ databases">
        <title>Genomes of two closely related lineages of the louse Polyplax serrata with different host specificities.</title>
        <authorList>
            <person name="Martinu J."/>
            <person name="Tarabai H."/>
            <person name="Stefka J."/>
            <person name="Hypsa V."/>
        </authorList>
    </citation>
    <scope>NUCLEOTIDE SEQUENCE [LARGE SCALE GENOMIC DNA]</scope>
    <source>
        <strain evidence="1">98ZLc_SE</strain>
    </source>
</reference>
<protein>
    <submittedName>
        <fullName evidence="1">Uncharacterized protein</fullName>
    </submittedName>
</protein>
<name>A0ABR1AV69_POLSC</name>
<dbReference type="Proteomes" id="UP001359485">
    <property type="component" value="Unassembled WGS sequence"/>
</dbReference>
<organism evidence="1 2">
    <name type="scientific">Polyplax serrata</name>
    <name type="common">Common mouse louse</name>
    <dbReference type="NCBI Taxonomy" id="468196"/>
    <lineage>
        <taxon>Eukaryota</taxon>
        <taxon>Metazoa</taxon>
        <taxon>Ecdysozoa</taxon>
        <taxon>Arthropoda</taxon>
        <taxon>Hexapoda</taxon>
        <taxon>Insecta</taxon>
        <taxon>Pterygota</taxon>
        <taxon>Neoptera</taxon>
        <taxon>Paraneoptera</taxon>
        <taxon>Psocodea</taxon>
        <taxon>Troctomorpha</taxon>
        <taxon>Phthiraptera</taxon>
        <taxon>Anoplura</taxon>
        <taxon>Polyplacidae</taxon>
        <taxon>Polyplax</taxon>
    </lineage>
</organism>
<gene>
    <name evidence="1" type="ORF">RUM44_010217</name>
</gene>
<accession>A0ABR1AV69</accession>
<evidence type="ECO:0000313" key="2">
    <source>
        <dbReference type="Proteomes" id="UP001359485"/>
    </source>
</evidence>
<evidence type="ECO:0000313" key="1">
    <source>
        <dbReference type="EMBL" id="KAK6627738.1"/>
    </source>
</evidence>